<dbReference type="KEGG" id="xtr:100493872"/>
<organism evidence="9 10">
    <name type="scientific">Xenopus tropicalis</name>
    <name type="common">Western clawed frog</name>
    <name type="synonym">Silurana tropicalis</name>
    <dbReference type="NCBI Taxonomy" id="8364"/>
    <lineage>
        <taxon>Eukaryota</taxon>
        <taxon>Metazoa</taxon>
        <taxon>Chordata</taxon>
        <taxon>Craniata</taxon>
        <taxon>Vertebrata</taxon>
        <taxon>Euteleostomi</taxon>
        <taxon>Amphibia</taxon>
        <taxon>Batrachia</taxon>
        <taxon>Anura</taxon>
        <taxon>Pipoidea</taxon>
        <taxon>Pipidae</taxon>
        <taxon>Xenopodinae</taxon>
        <taxon>Xenopus</taxon>
        <taxon>Silurana</taxon>
    </lineage>
</organism>
<keyword evidence="7" id="KW-1133">Transmembrane helix</keyword>
<dbReference type="GO" id="GO:0000139">
    <property type="term" value="C:Golgi membrane"/>
    <property type="evidence" value="ECO:0007669"/>
    <property type="project" value="UniProtKB-SubCell"/>
</dbReference>
<sequence length="374" mass="43472">MVIKFTEGPSIRKPTDSSSYNSIMKAVLRLILIFFILVCFGLFYKIHMTLPLNHQNDPAIKPFLFPNIKVPANEIPINEATNNLRPEEILHQGNGIFFVETTDRMEPPYVTLCAVESAARIYPNRPIAFFMKGLPEDRDGDKAKYRIRTLSSYDNIYLFPLRLEEVFYDTPLLSWYRKVKPEHESYWTDVTSDASRLALIWKYGGIYMDNDIISVRPVPLKNFVAAESNDVYSNSIFGCVPHHMFSWRSMEDFVQNYNGSILGHQGPALFARILKKVFCVLRGFKYTEDVRCGNMTLTNPDRFYPIPESSWKKYYEVVDQFRPFSSSYAVHLFENSNQGKYNMVPGSKTLVDRLYEQYCPYTYVTVLMKDRSSH</sequence>
<dbReference type="Gene3D" id="3.90.550.20">
    <property type="match status" value="1"/>
</dbReference>
<dbReference type="OrthoDB" id="409543at2759"/>
<comment type="subcellular location">
    <subcellularLocation>
        <location evidence="1">Golgi apparatus membrane</location>
        <topology evidence="1">Single-pass type II membrane protein</topology>
    </subcellularLocation>
</comment>
<dbReference type="GO" id="GO:0008375">
    <property type="term" value="F:acetylglucosaminyltransferase activity"/>
    <property type="evidence" value="ECO:0000318"/>
    <property type="project" value="GO_Central"/>
</dbReference>
<evidence type="ECO:0000256" key="3">
    <source>
        <dbReference type="ARBA" id="ARBA00022676"/>
    </source>
</evidence>
<keyword evidence="3" id="KW-0328">Glycosyltransferase</keyword>
<gene>
    <name evidence="10 11" type="primary">LOC100493872</name>
</gene>
<dbReference type="PANTHER" id="PTHR12042:SF28">
    <property type="entry name" value="ALPHA-1,4-N-ACETYLGLUCOSAMINYLTRANSFERASE"/>
    <property type="match status" value="1"/>
</dbReference>
<dbReference type="SUPFAM" id="SSF53448">
    <property type="entry name" value="Nucleotide-diphospho-sugar transferases"/>
    <property type="match status" value="1"/>
</dbReference>
<dbReference type="InterPro" id="IPR007577">
    <property type="entry name" value="GlycoTrfase_DXD_sugar-bd_CS"/>
</dbReference>
<dbReference type="GO" id="GO:0006493">
    <property type="term" value="P:protein O-linked glycosylation"/>
    <property type="evidence" value="ECO:0000318"/>
    <property type="project" value="GO_Central"/>
</dbReference>
<dbReference type="InterPro" id="IPR051981">
    <property type="entry name" value="Glycosyltransf_32"/>
</dbReference>
<keyword evidence="6 7" id="KW-0472">Membrane</keyword>
<accession>A0A8J0QMF1</accession>
<keyword evidence="5" id="KW-0333">Golgi apparatus</keyword>
<evidence type="ECO:0000313" key="10">
    <source>
        <dbReference type="RefSeq" id="XP_002935118.2"/>
    </source>
</evidence>
<feature type="domain" description="Alpha 1,4-glycosyltransferase" evidence="8">
    <location>
        <begin position="241"/>
        <end position="364"/>
    </location>
</feature>
<protein>
    <submittedName>
        <fullName evidence="10">Alpha-1,4-N-acetylglucosaminyltransferase</fullName>
    </submittedName>
</protein>
<dbReference type="Pfam" id="PF04488">
    <property type="entry name" value="Gly_transf_sug"/>
    <property type="match status" value="1"/>
</dbReference>
<reference evidence="10" key="1">
    <citation type="submission" date="2025-08" db="UniProtKB">
        <authorList>
            <consortium name="RefSeq"/>
        </authorList>
    </citation>
    <scope>IDENTIFICATION</scope>
    <source>
        <strain evidence="10">Nigerian</strain>
        <tissue evidence="10">Liver and blood</tissue>
    </source>
</reference>
<evidence type="ECO:0000313" key="9">
    <source>
        <dbReference type="Proteomes" id="UP000008143"/>
    </source>
</evidence>
<dbReference type="Proteomes" id="UP000008143">
    <property type="component" value="Chromosome 5"/>
</dbReference>
<dbReference type="RefSeq" id="XP_002935118.2">
    <property type="nucleotide sequence ID" value="XM_002935072.2"/>
</dbReference>
<evidence type="ECO:0000259" key="8">
    <source>
        <dbReference type="Pfam" id="PF04572"/>
    </source>
</evidence>
<evidence type="ECO:0000313" key="11">
    <source>
        <dbReference type="Xenbase" id="XB-GENE-29081931"/>
    </source>
</evidence>
<dbReference type="AGR" id="Xenbase:XB-GENE-29081931"/>
<evidence type="ECO:0000256" key="2">
    <source>
        <dbReference type="ARBA" id="ARBA00009003"/>
    </source>
</evidence>
<keyword evidence="9" id="KW-1185">Reference proteome</keyword>
<dbReference type="Xenbase" id="XB-GENE-29081931">
    <property type="gene designation" value="LOC100493872"/>
</dbReference>
<keyword evidence="4" id="KW-0808">Transferase</keyword>
<comment type="similarity">
    <text evidence="2">Belongs to the glycosyltransferase 32 family.</text>
</comment>
<dbReference type="GeneID" id="100493872"/>
<evidence type="ECO:0000256" key="4">
    <source>
        <dbReference type="ARBA" id="ARBA00022679"/>
    </source>
</evidence>
<dbReference type="InterPro" id="IPR007652">
    <property type="entry name" value="A1-4-GlycosylTfrase_dom"/>
</dbReference>
<dbReference type="PANTHER" id="PTHR12042">
    <property type="entry name" value="LACTOSYLCERAMIDE 4-ALPHA-GALACTOSYLTRANSFERASE ALPHA- 1,4-GALACTOSYLTRANSFERASE"/>
    <property type="match status" value="1"/>
</dbReference>
<evidence type="ECO:0000256" key="5">
    <source>
        <dbReference type="ARBA" id="ARBA00023034"/>
    </source>
</evidence>
<evidence type="ECO:0000256" key="7">
    <source>
        <dbReference type="SAM" id="Phobius"/>
    </source>
</evidence>
<evidence type="ECO:0000256" key="1">
    <source>
        <dbReference type="ARBA" id="ARBA00004323"/>
    </source>
</evidence>
<proteinExistence type="inferred from homology"/>
<dbReference type="OMA" id="QYCPYTY"/>
<keyword evidence="7" id="KW-0812">Transmembrane</keyword>
<name>A0A8J0QMF1_XENTR</name>
<evidence type="ECO:0000256" key="6">
    <source>
        <dbReference type="ARBA" id="ARBA00023136"/>
    </source>
</evidence>
<dbReference type="AlphaFoldDB" id="A0A8J0QMF1"/>
<feature type="transmembrane region" description="Helical" evidence="7">
    <location>
        <begin position="26"/>
        <end position="44"/>
    </location>
</feature>
<dbReference type="Pfam" id="PF04572">
    <property type="entry name" value="Gb3_synth"/>
    <property type="match status" value="1"/>
</dbReference>
<dbReference type="InterPro" id="IPR029044">
    <property type="entry name" value="Nucleotide-diphossugar_trans"/>
</dbReference>